<accession>A0ABP0NS47</accession>
<dbReference type="Proteomes" id="UP001642484">
    <property type="component" value="Unassembled WGS sequence"/>
</dbReference>
<evidence type="ECO:0000313" key="2">
    <source>
        <dbReference type="Proteomes" id="UP001642484"/>
    </source>
</evidence>
<dbReference type="EMBL" id="CAXAMN010022085">
    <property type="protein sequence ID" value="CAK9066293.1"/>
    <property type="molecule type" value="Genomic_DNA"/>
</dbReference>
<evidence type="ECO:0000313" key="1">
    <source>
        <dbReference type="EMBL" id="CAK9066293.1"/>
    </source>
</evidence>
<reference evidence="1 2" key="1">
    <citation type="submission" date="2024-02" db="EMBL/GenBank/DDBJ databases">
        <authorList>
            <person name="Chen Y."/>
            <person name="Shah S."/>
            <person name="Dougan E. K."/>
            <person name="Thang M."/>
            <person name="Chan C."/>
        </authorList>
    </citation>
    <scope>NUCLEOTIDE SEQUENCE [LARGE SCALE GENOMIC DNA]</scope>
</reference>
<name>A0ABP0NS47_9DINO</name>
<comment type="caution">
    <text evidence="1">The sequence shown here is derived from an EMBL/GenBank/DDBJ whole genome shotgun (WGS) entry which is preliminary data.</text>
</comment>
<keyword evidence="2" id="KW-1185">Reference proteome</keyword>
<gene>
    <name evidence="1" type="ORF">CCMP2556_LOCUS32551</name>
</gene>
<organism evidence="1 2">
    <name type="scientific">Durusdinium trenchii</name>
    <dbReference type="NCBI Taxonomy" id="1381693"/>
    <lineage>
        <taxon>Eukaryota</taxon>
        <taxon>Sar</taxon>
        <taxon>Alveolata</taxon>
        <taxon>Dinophyceae</taxon>
        <taxon>Suessiales</taxon>
        <taxon>Symbiodiniaceae</taxon>
        <taxon>Durusdinium</taxon>
    </lineage>
</organism>
<protein>
    <submittedName>
        <fullName evidence="1">Uncharacterized protein</fullName>
    </submittedName>
</protein>
<feature type="non-terminal residue" evidence="1">
    <location>
        <position position="1"/>
    </location>
</feature>
<feature type="non-terminal residue" evidence="1">
    <location>
        <position position="210"/>
    </location>
</feature>
<proteinExistence type="predicted"/>
<sequence>DGTNVFAIDDDGQTEILGSSLIVGKPGGNESNLYIGTNQPWNLQTGLYQGESMFELTDPLYRPRIRVYNNPGIYTGAAFFSAVSILGNTLMGSSLSVFGPWIRLGGELSVLRRTNLGSSLSVHSYMRFGSFSSIFGASRIDLTPLMLDSVGMGSSPSIRNSARLGLLFSVFSLSRLGSLLPVLDLVHLGSLMSLRSFARSGFAASVLDFV</sequence>